<dbReference type="CDD" id="cd00057">
    <property type="entry name" value="FA58C"/>
    <property type="match status" value="1"/>
</dbReference>
<dbReference type="PANTHER" id="PTHR46806">
    <property type="entry name" value="F5/8 TYPE C DOMAIN-CONTAINING PROTEIN"/>
    <property type="match status" value="1"/>
</dbReference>
<dbReference type="KEGG" id="nve:5501549"/>
<evidence type="ECO:0000256" key="1">
    <source>
        <dbReference type="ARBA" id="ARBA00023157"/>
    </source>
</evidence>
<protein>
    <recommendedName>
        <fullName evidence="2">F5/8 type C domain-containing protein</fullName>
    </recommendedName>
</protein>
<dbReference type="Gene3D" id="2.60.120.260">
    <property type="entry name" value="Galactose-binding domain-like"/>
    <property type="match status" value="1"/>
</dbReference>
<gene>
    <name evidence="3" type="ORF">NEMVEDRAFT_v1g139655</name>
</gene>
<dbReference type="Pfam" id="PF00754">
    <property type="entry name" value="F5_F8_type_C"/>
    <property type="match status" value="1"/>
</dbReference>
<keyword evidence="1" id="KW-1015">Disulfide bond</keyword>
<dbReference type="InterPro" id="IPR000421">
    <property type="entry name" value="FA58C"/>
</dbReference>
<reference evidence="3 4" key="1">
    <citation type="journal article" date="2007" name="Science">
        <title>Sea anemone genome reveals ancestral eumetazoan gene repertoire and genomic organization.</title>
        <authorList>
            <person name="Putnam N.H."/>
            <person name="Srivastava M."/>
            <person name="Hellsten U."/>
            <person name="Dirks B."/>
            <person name="Chapman J."/>
            <person name="Salamov A."/>
            <person name="Terry A."/>
            <person name="Shapiro H."/>
            <person name="Lindquist E."/>
            <person name="Kapitonov V.V."/>
            <person name="Jurka J."/>
            <person name="Genikhovich G."/>
            <person name="Grigoriev I.V."/>
            <person name="Lucas S.M."/>
            <person name="Steele R.E."/>
            <person name="Finnerty J.R."/>
            <person name="Technau U."/>
            <person name="Martindale M.Q."/>
            <person name="Rokhsar D.S."/>
        </authorList>
    </citation>
    <scope>NUCLEOTIDE SEQUENCE [LARGE SCALE GENOMIC DNA]</scope>
    <source>
        <strain evidence="4">CH2 X CH6</strain>
    </source>
</reference>
<organism evidence="3 4">
    <name type="scientific">Nematostella vectensis</name>
    <name type="common">Starlet sea anemone</name>
    <dbReference type="NCBI Taxonomy" id="45351"/>
    <lineage>
        <taxon>Eukaryota</taxon>
        <taxon>Metazoa</taxon>
        <taxon>Cnidaria</taxon>
        <taxon>Anthozoa</taxon>
        <taxon>Hexacorallia</taxon>
        <taxon>Actiniaria</taxon>
        <taxon>Edwardsiidae</taxon>
        <taxon>Nematostella</taxon>
    </lineage>
</organism>
<proteinExistence type="predicted"/>
<name>A7SZZ2_NEMVE</name>
<dbReference type="Proteomes" id="UP000001593">
    <property type="component" value="Unassembled WGS sequence"/>
</dbReference>
<dbReference type="InParanoid" id="A7SZZ2"/>
<dbReference type="PhylomeDB" id="A7SZZ2"/>
<keyword evidence="4" id="KW-1185">Reference proteome</keyword>
<dbReference type="STRING" id="45351.A7SZZ2"/>
<dbReference type="InterPro" id="IPR050633">
    <property type="entry name" value="Neuropilin_MCO_CoagFactor"/>
</dbReference>
<evidence type="ECO:0000259" key="2">
    <source>
        <dbReference type="PROSITE" id="PS50022"/>
    </source>
</evidence>
<dbReference type="AlphaFoldDB" id="A7SZZ2"/>
<sequence>MDGGWFNIALNTTKTITAFAMQGYGNPGSIDYVMTFMISTSFDNSSWSFVEHSPGVTKIFPGNTDNNGIVTTTFSPPLITRFFRIVAKTCARACAFRLEVYGCEHQLREQI</sequence>
<dbReference type="HOGENOM" id="CLU_030066_5_0_1"/>
<dbReference type="SUPFAM" id="SSF49785">
    <property type="entry name" value="Galactose-binding domain-like"/>
    <property type="match status" value="1"/>
</dbReference>
<dbReference type="EMBL" id="DS469989">
    <property type="protein sequence ID" value="EDO30735.1"/>
    <property type="molecule type" value="Genomic_DNA"/>
</dbReference>
<accession>A7SZZ2</accession>
<dbReference type="PANTHER" id="PTHR46806:SF11">
    <property type="entry name" value="MILK FAT GLOBULE EGF AND FACTOR V_VIII DOMAIN CONTAINING"/>
    <property type="match status" value="1"/>
</dbReference>
<dbReference type="InterPro" id="IPR008979">
    <property type="entry name" value="Galactose-bd-like_sf"/>
</dbReference>
<evidence type="ECO:0000313" key="4">
    <source>
        <dbReference type="Proteomes" id="UP000001593"/>
    </source>
</evidence>
<evidence type="ECO:0000313" key="3">
    <source>
        <dbReference type="EMBL" id="EDO30735.1"/>
    </source>
</evidence>
<feature type="domain" description="F5/8 type C" evidence="2">
    <location>
        <begin position="1"/>
        <end position="103"/>
    </location>
</feature>
<dbReference type="PROSITE" id="PS50022">
    <property type="entry name" value="FA58C_3"/>
    <property type="match status" value="1"/>
</dbReference>